<dbReference type="GO" id="GO:0003676">
    <property type="term" value="F:nucleic acid binding"/>
    <property type="evidence" value="ECO:0007669"/>
    <property type="project" value="InterPro"/>
</dbReference>
<evidence type="ECO:0000313" key="2">
    <source>
        <dbReference type="Proteomes" id="UP000801492"/>
    </source>
</evidence>
<comment type="caution">
    <text evidence="1">The sequence shown here is derived from an EMBL/GenBank/DDBJ whole genome shotgun (WGS) entry which is preliminary data.</text>
</comment>
<proteinExistence type="predicted"/>
<dbReference type="EMBL" id="VTPC01091140">
    <property type="protein sequence ID" value="KAF2879564.1"/>
    <property type="molecule type" value="Genomic_DNA"/>
</dbReference>
<keyword evidence="2" id="KW-1185">Reference proteome</keyword>
<dbReference type="Proteomes" id="UP000801492">
    <property type="component" value="Unassembled WGS sequence"/>
</dbReference>
<name>A0A8K0C481_IGNLU</name>
<sequence>MKPIEHLWGELKRRLRQLPFPPVTLEDLAKVRVNLWQDTPQELISTLINIAVKQTITSHAENLIVVSAHEKVSNSNDGFRMCRIPGTKSRLKMEQSQPVARVTNFADETGVDGTRKWLQSDL</sequence>
<gene>
    <name evidence="1" type="ORF">ILUMI_26613</name>
</gene>
<evidence type="ECO:0000313" key="1">
    <source>
        <dbReference type="EMBL" id="KAF2879564.1"/>
    </source>
</evidence>
<protein>
    <submittedName>
        <fullName evidence="1">Uncharacterized protein</fullName>
    </submittedName>
</protein>
<organism evidence="1 2">
    <name type="scientific">Ignelater luminosus</name>
    <name type="common">Cucubano</name>
    <name type="synonym">Pyrophorus luminosus</name>
    <dbReference type="NCBI Taxonomy" id="2038154"/>
    <lineage>
        <taxon>Eukaryota</taxon>
        <taxon>Metazoa</taxon>
        <taxon>Ecdysozoa</taxon>
        <taxon>Arthropoda</taxon>
        <taxon>Hexapoda</taxon>
        <taxon>Insecta</taxon>
        <taxon>Pterygota</taxon>
        <taxon>Neoptera</taxon>
        <taxon>Endopterygota</taxon>
        <taxon>Coleoptera</taxon>
        <taxon>Polyphaga</taxon>
        <taxon>Elateriformia</taxon>
        <taxon>Elateroidea</taxon>
        <taxon>Elateridae</taxon>
        <taxon>Agrypninae</taxon>
        <taxon>Pyrophorini</taxon>
        <taxon>Ignelater</taxon>
    </lineage>
</organism>
<reference evidence="1" key="1">
    <citation type="submission" date="2019-08" db="EMBL/GenBank/DDBJ databases">
        <title>The genome of the North American firefly Photinus pyralis.</title>
        <authorList>
            <consortium name="Photinus pyralis genome working group"/>
            <person name="Fallon T.R."/>
            <person name="Sander Lower S.E."/>
            <person name="Weng J.-K."/>
        </authorList>
    </citation>
    <scope>NUCLEOTIDE SEQUENCE</scope>
    <source>
        <strain evidence="1">TRF0915ILg1</strain>
        <tissue evidence="1">Whole body</tissue>
    </source>
</reference>
<dbReference type="OrthoDB" id="4843387at2759"/>
<dbReference type="InterPro" id="IPR036397">
    <property type="entry name" value="RNaseH_sf"/>
</dbReference>
<dbReference type="AlphaFoldDB" id="A0A8K0C481"/>
<dbReference type="Gene3D" id="3.30.420.10">
    <property type="entry name" value="Ribonuclease H-like superfamily/Ribonuclease H"/>
    <property type="match status" value="1"/>
</dbReference>
<accession>A0A8K0C481</accession>